<dbReference type="AlphaFoldDB" id="H1S1L2"/>
<evidence type="ECO:0000313" key="2">
    <source>
        <dbReference type="EMBL" id="EHP43587.1"/>
    </source>
</evidence>
<dbReference type="InterPro" id="IPR003491">
    <property type="entry name" value="REP-like_C"/>
</dbReference>
<sequence length="296" mass="33139">MKGAEGDPVWVRDMIFCDGFRFMRQEGKGLFGFAESEDVLYQVGGEWQRVAVLAWGGRERQANMAFLQVTGTGCNALKLNEDRLDRENLRIVLQSVQATITRLDIAFDTEALGVMDCWDAYQAGMFQRQSSRPSYDQAGDWLEHQGRGRTLYIGKAKNGKLIRCYEKGKQLGDPESPWLRMEVQWGNRDRVIPYDALVDTDAYFVGAAPFFSTVLATVPRMVKTIAKGAAIVAEKLADCGRDAYGRFINQLVLAKFTAEQIISLLRREGAPKRMVPFVLKGAGTFFPGSYFQGVTS</sequence>
<gene>
    <name evidence="2" type="ORF">OR16_07766</name>
</gene>
<organism evidence="2 3">
    <name type="scientific">Cupriavidus basilensis OR16</name>
    <dbReference type="NCBI Taxonomy" id="1127483"/>
    <lineage>
        <taxon>Bacteria</taxon>
        <taxon>Pseudomonadati</taxon>
        <taxon>Pseudomonadota</taxon>
        <taxon>Betaproteobacteria</taxon>
        <taxon>Burkholderiales</taxon>
        <taxon>Burkholderiaceae</taxon>
        <taxon>Cupriavidus</taxon>
    </lineage>
</organism>
<dbReference type="Proteomes" id="UP000005808">
    <property type="component" value="Unassembled WGS sequence"/>
</dbReference>
<reference evidence="2 3" key="1">
    <citation type="journal article" date="2012" name="J. Bacteriol.">
        <title>De Novo Genome Project of Cupriavidus basilensis OR16.</title>
        <authorList>
            <person name="Cserhati M."/>
            <person name="Kriszt B."/>
            <person name="Szoboszlay S."/>
            <person name="Toth A."/>
            <person name="Szabo I."/>
            <person name="Tancsics A."/>
            <person name="Nagy I."/>
            <person name="Horvath B."/>
            <person name="Nagy I."/>
            <person name="Kukolya J."/>
        </authorList>
    </citation>
    <scope>NUCLEOTIDE SEQUENCE [LARGE SCALE GENOMIC DNA]</scope>
    <source>
        <strain evidence="2 3">OR16</strain>
    </source>
</reference>
<evidence type="ECO:0000259" key="1">
    <source>
        <dbReference type="Pfam" id="PF02486"/>
    </source>
</evidence>
<dbReference type="Pfam" id="PF02486">
    <property type="entry name" value="Rep_trans"/>
    <property type="match status" value="1"/>
</dbReference>
<comment type="caution">
    <text evidence="2">The sequence shown here is derived from an EMBL/GenBank/DDBJ whole genome shotgun (WGS) entry which is preliminary data.</text>
</comment>
<proteinExistence type="predicted"/>
<dbReference type="GO" id="GO:0003743">
    <property type="term" value="F:translation initiation factor activity"/>
    <property type="evidence" value="ECO:0007669"/>
    <property type="project" value="UniProtKB-KW"/>
</dbReference>
<dbReference type="EMBL" id="AHJE01000017">
    <property type="protein sequence ID" value="EHP43587.1"/>
    <property type="molecule type" value="Genomic_DNA"/>
</dbReference>
<accession>H1S1L2</accession>
<feature type="domain" description="Replication initiation protein-like C-terminal" evidence="1">
    <location>
        <begin position="99"/>
        <end position="220"/>
    </location>
</feature>
<dbReference type="PATRIC" id="fig|1127483.3.peg.1557"/>
<evidence type="ECO:0000313" key="3">
    <source>
        <dbReference type="Proteomes" id="UP000005808"/>
    </source>
</evidence>
<keyword evidence="2" id="KW-0648">Protein biosynthesis</keyword>
<name>H1S1L2_9BURK</name>
<keyword evidence="2" id="KW-0396">Initiation factor</keyword>
<protein>
    <submittedName>
        <fullName evidence="2">Replication initiation factor</fullName>
    </submittedName>
</protein>